<dbReference type="InterPro" id="IPR001611">
    <property type="entry name" value="Leu-rich_rpt"/>
</dbReference>
<dbReference type="PANTHER" id="PTHR46652:SF3">
    <property type="entry name" value="LEUCINE-RICH REPEAT-CONTAINING PROTEIN 9"/>
    <property type="match status" value="1"/>
</dbReference>
<feature type="region of interest" description="Disordered" evidence="4">
    <location>
        <begin position="469"/>
        <end position="520"/>
    </location>
</feature>
<sequence length="520" mass="55613">MRDATARVEFRDEEPSVSRDGALDRRDDGESEDDEAGGKDVTREMVVSCVARAGSRRALNEKVDAYLARLTHVPLEGRGISAKLDVIASVCPGVRVLYLYDNAIAKMSTLSRLSKLTHLHLQNNRLTSIEGLGKCEHLEKLYVDGNELRVISGLEACVNLRALHASNQRPTKTRDGEGSDSSLTFDRRSLDAVAKTLTHLDVSSCRFLDAKALGALVKVETANLANCGLESLADIEPFLALCSKLKHVDVRGNPLALDKRHEDRVLVLGEGLVTVNGREVTKSERLFLTRLERRRDKEKSLISVKGDSNRSSAGVAEQTLRRVNSHQHHQQHLETIANLGAGTVDHGFDYPGHGVLRERDAGLASPRSMGDLLLPGSPGATPLASPAGTMPGGWRDFPSPTNPSPGAAKHAHGFQGTLDGTGTFHDGPANLFGASGRMSPGMVSPRAAPGMLSPGMRNAAPRAPRVSEKQANGANRGFGTNGALDGVGGTAYVPPRRTLSENPAPPSGADVTSRFEVPDE</sequence>
<gene>
    <name evidence="5" type="ORF">MSP1401_LOCUS6701</name>
</gene>
<accession>A0A7S0GWF3</accession>
<feature type="region of interest" description="Disordered" evidence="4">
    <location>
        <begin position="1"/>
        <end position="39"/>
    </location>
</feature>
<reference evidence="5" key="1">
    <citation type="submission" date="2021-01" db="EMBL/GenBank/DDBJ databases">
        <authorList>
            <person name="Corre E."/>
            <person name="Pelletier E."/>
            <person name="Niang G."/>
            <person name="Scheremetjew M."/>
            <person name="Finn R."/>
            <person name="Kale V."/>
            <person name="Holt S."/>
            <person name="Cochrane G."/>
            <person name="Meng A."/>
            <person name="Brown T."/>
            <person name="Cohen L."/>
        </authorList>
    </citation>
    <scope>NUCLEOTIDE SEQUENCE</scope>
    <source>
        <strain evidence="5">CCAC1681</strain>
    </source>
</reference>
<dbReference type="SMART" id="SM00365">
    <property type="entry name" value="LRR_SD22"/>
    <property type="match status" value="3"/>
</dbReference>
<dbReference type="GO" id="GO:0005930">
    <property type="term" value="C:axoneme"/>
    <property type="evidence" value="ECO:0007669"/>
    <property type="project" value="UniProtKB-SubCell"/>
</dbReference>
<proteinExistence type="predicted"/>
<dbReference type="SUPFAM" id="SSF52058">
    <property type="entry name" value="L domain-like"/>
    <property type="match status" value="1"/>
</dbReference>
<keyword evidence="2" id="KW-0433">Leucine-rich repeat</keyword>
<organism evidence="5">
    <name type="scientific">Micromonas pusilla</name>
    <name type="common">Picoplanktonic green alga</name>
    <name type="synonym">Chromulina pusilla</name>
    <dbReference type="NCBI Taxonomy" id="38833"/>
    <lineage>
        <taxon>Eukaryota</taxon>
        <taxon>Viridiplantae</taxon>
        <taxon>Chlorophyta</taxon>
        <taxon>Mamiellophyceae</taxon>
        <taxon>Mamiellales</taxon>
        <taxon>Mamiellaceae</taxon>
        <taxon>Micromonas</taxon>
    </lineage>
</organism>
<evidence type="ECO:0000256" key="4">
    <source>
        <dbReference type="SAM" id="MobiDB-lite"/>
    </source>
</evidence>
<feature type="region of interest" description="Disordered" evidence="4">
    <location>
        <begin position="376"/>
        <end position="425"/>
    </location>
</feature>
<dbReference type="InterPro" id="IPR032675">
    <property type="entry name" value="LRR_dom_sf"/>
</dbReference>
<name>A0A7S0GWF3_MICPS</name>
<dbReference type="InterPro" id="IPR050836">
    <property type="entry name" value="SDS22/Internalin_LRR"/>
</dbReference>
<dbReference type="InterPro" id="IPR025875">
    <property type="entry name" value="Leu-rich_rpt_4"/>
</dbReference>
<dbReference type="EMBL" id="HBEN01008101">
    <property type="protein sequence ID" value="CAD8441131.1"/>
    <property type="molecule type" value="Transcribed_RNA"/>
</dbReference>
<dbReference type="PROSITE" id="PS51450">
    <property type="entry name" value="LRR"/>
    <property type="match status" value="2"/>
</dbReference>
<protein>
    <submittedName>
        <fullName evidence="5">Uncharacterized protein</fullName>
    </submittedName>
</protein>
<evidence type="ECO:0000256" key="2">
    <source>
        <dbReference type="ARBA" id="ARBA00022614"/>
    </source>
</evidence>
<comment type="subcellular location">
    <subcellularLocation>
        <location evidence="1">Cytoplasm</location>
        <location evidence="1">Cytoskeleton</location>
        <location evidence="1">Cilium axoneme</location>
    </subcellularLocation>
</comment>
<evidence type="ECO:0000256" key="1">
    <source>
        <dbReference type="ARBA" id="ARBA00004430"/>
    </source>
</evidence>
<dbReference type="AlphaFoldDB" id="A0A7S0GWF3"/>
<dbReference type="Gene3D" id="3.80.10.10">
    <property type="entry name" value="Ribonuclease Inhibitor"/>
    <property type="match status" value="2"/>
</dbReference>
<dbReference type="CDD" id="cd21340">
    <property type="entry name" value="PPP1R42"/>
    <property type="match status" value="1"/>
</dbReference>
<evidence type="ECO:0000256" key="3">
    <source>
        <dbReference type="ARBA" id="ARBA00022737"/>
    </source>
</evidence>
<dbReference type="Pfam" id="PF12799">
    <property type="entry name" value="LRR_4"/>
    <property type="match status" value="1"/>
</dbReference>
<dbReference type="PANTHER" id="PTHR46652">
    <property type="entry name" value="LEUCINE-RICH REPEAT AND IQ DOMAIN-CONTAINING PROTEIN 1-RELATED"/>
    <property type="match status" value="1"/>
</dbReference>
<dbReference type="Pfam" id="PF13516">
    <property type="entry name" value="LRR_6"/>
    <property type="match status" value="1"/>
</dbReference>
<feature type="compositionally biased region" description="Basic and acidic residues" evidence="4">
    <location>
        <begin position="1"/>
        <end position="28"/>
    </location>
</feature>
<evidence type="ECO:0000313" key="5">
    <source>
        <dbReference type="EMBL" id="CAD8441131.1"/>
    </source>
</evidence>
<keyword evidence="3" id="KW-0677">Repeat</keyword>